<sequence length="331" mass="37226">MGEERAFTCLQQEEIEKGRKDGLSEEQIGLYARHEFNYLQMQEIRLALEAGKDSKLIQKAAVSWIPAREMHEIFADEENAIPEIPEKKKRKIPFKMLAAIGSAGSLAILLGMGIPEKKELKLELTAKEVRIPCGETFHPEKYVQEVSEEAELILPEEMTAERPENRMAAYQAKWKNQEVQQILRVVFEDQKPPEIALKLKEVQSIRGAPFSCRLWLNRACDAVDGDLTDEVDCSDELSEEKEQEVIYSVSDHSGNRAEAVLKVNLIDLEEPSPTPEPTPVPTVKVPVQTPTMPAYVPPAYEPPAEEYYYDVETVTETHGSDGGETSISWGG</sequence>
<evidence type="ECO:0000313" key="3">
    <source>
        <dbReference type="Proteomes" id="UP000461880"/>
    </source>
</evidence>
<dbReference type="Proteomes" id="UP000461880">
    <property type="component" value="Unassembled WGS sequence"/>
</dbReference>
<evidence type="ECO:0000313" key="2">
    <source>
        <dbReference type="EMBL" id="MSS57804.1"/>
    </source>
</evidence>
<dbReference type="AlphaFoldDB" id="A0A7X2NQT9"/>
<keyword evidence="1" id="KW-0812">Transmembrane</keyword>
<reference evidence="2 3" key="1">
    <citation type="submission" date="2019-08" db="EMBL/GenBank/DDBJ databases">
        <title>In-depth cultivation of the pig gut microbiome towards novel bacterial diversity and tailored functional studies.</title>
        <authorList>
            <person name="Wylensek D."/>
            <person name="Hitch T.C.A."/>
            <person name="Clavel T."/>
        </authorList>
    </citation>
    <scope>NUCLEOTIDE SEQUENCE [LARGE SCALE GENOMIC DNA]</scope>
    <source>
        <strain evidence="2 3">Oil+RF-744-GAM-WT-6</strain>
    </source>
</reference>
<organism evidence="2 3">
    <name type="scientific">Stecheria intestinalis</name>
    <dbReference type="NCBI Taxonomy" id="2606630"/>
    <lineage>
        <taxon>Bacteria</taxon>
        <taxon>Bacillati</taxon>
        <taxon>Bacillota</taxon>
        <taxon>Erysipelotrichia</taxon>
        <taxon>Erysipelotrichales</taxon>
        <taxon>Erysipelotrichaceae</taxon>
        <taxon>Stecheria</taxon>
    </lineage>
</organism>
<feature type="transmembrane region" description="Helical" evidence="1">
    <location>
        <begin position="96"/>
        <end position="114"/>
    </location>
</feature>
<keyword evidence="1" id="KW-1133">Transmembrane helix</keyword>
<proteinExistence type="predicted"/>
<protein>
    <recommendedName>
        <fullName evidence="4">Ig-like domain-containing protein</fullName>
    </recommendedName>
</protein>
<evidence type="ECO:0000256" key="1">
    <source>
        <dbReference type="SAM" id="Phobius"/>
    </source>
</evidence>
<accession>A0A7X2NQT9</accession>
<keyword evidence="1" id="KW-0472">Membrane</keyword>
<keyword evidence="3" id="KW-1185">Reference proteome</keyword>
<dbReference type="EMBL" id="VUMN01000003">
    <property type="protein sequence ID" value="MSS57804.1"/>
    <property type="molecule type" value="Genomic_DNA"/>
</dbReference>
<evidence type="ECO:0008006" key="4">
    <source>
        <dbReference type="Google" id="ProtNLM"/>
    </source>
</evidence>
<gene>
    <name evidence="2" type="ORF">FYJ51_02660</name>
</gene>
<dbReference type="RefSeq" id="WP_154502897.1">
    <property type="nucleotide sequence ID" value="NZ_VUMN01000003.1"/>
</dbReference>
<comment type="caution">
    <text evidence="2">The sequence shown here is derived from an EMBL/GenBank/DDBJ whole genome shotgun (WGS) entry which is preliminary data.</text>
</comment>
<name>A0A7X2NQT9_9FIRM</name>